<dbReference type="GO" id="GO:0003700">
    <property type="term" value="F:DNA-binding transcription factor activity"/>
    <property type="evidence" value="ECO:0007669"/>
    <property type="project" value="TreeGrafter"/>
</dbReference>
<reference evidence="6 7" key="1">
    <citation type="submission" date="2016-10" db="EMBL/GenBank/DDBJ databases">
        <authorList>
            <person name="de Groot N.N."/>
        </authorList>
    </citation>
    <scope>NUCLEOTIDE SEQUENCE [LARGE SCALE GENOMIC DNA]</scope>
    <source>
        <strain evidence="6 7">NE2</strain>
    </source>
</reference>
<dbReference type="RefSeq" id="WP_091686885.1">
    <property type="nucleotide sequence ID" value="NZ_FOSN01000057.1"/>
</dbReference>
<feature type="DNA-binding region" description="H-T-H motif" evidence="4">
    <location>
        <begin position="32"/>
        <end position="51"/>
    </location>
</feature>
<dbReference type="OrthoDB" id="9802802at2"/>
<evidence type="ECO:0000313" key="6">
    <source>
        <dbReference type="EMBL" id="SFK91542.1"/>
    </source>
</evidence>
<dbReference type="PANTHER" id="PTHR30055">
    <property type="entry name" value="HTH-TYPE TRANSCRIPTIONAL REGULATOR RUTR"/>
    <property type="match status" value="1"/>
</dbReference>
<proteinExistence type="predicted"/>
<dbReference type="PROSITE" id="PS50977">
    <property type="entry name" value="HTH_TETR_2"/>
    <property type="match status" value="1"/>
</dbReference>
<dbReference type="Gene3D" id="1.10.357.10">
    <property type="entry name" value="Tetracycline Repressor, domain 2"/>
    <property type="match status" value="1"/>
</dbReference>
<keyword evidence="7" id="KW-1185">Reference proteome</keyword>
<sequence length="213" mass="23593">MVDTAVRKPDTYSEILEVAEHLFEQLGFQKTTVADIAHEMQMSPANIYRFFAAKGEINQAVADRLLAKVIVEIRKIARASGPASAKLRVLIFTVEKLNSQRFSSDRKLHDLLEAAYNAHWPIVAAHDEAVNKVFAQVISDGMAAGEFREGDSDLAAILVRSACIRFFHPRLVVEYAQDPEPTVDQMVDLCLAALAKQPQLAARLAGKQHIIIS</sequence>
<dbReference type="EMBL" id="FOSN01000057">
    <property type="protein sequence ID" value="SFK91542.1"/>
    <property type="molecule type" value="Genomic_DNA"/>
</dbReference>
<organism evidence="6 7">
    <name type="scientific">Methylocapsa palsarum</name>
    <dbReference type="NCBI Taxonomy" id="1612308"/>
    <lineage>
        <taxon>Bacteria</taxon>
        <taxon>Pseudomonadati</taxon>
        <taxon>Pseudomonadota</taxon>
        <taxon>Alphaproteobacteria</taxon>
        <taxon>Hyphomicrobiales</taxon>
        <taxon>Beijerinckiaceae</taxon>
        <taxon>Methylocapsa</taxon>
    </lineage>
</organism>
<evidence type="ECO:0000259" key="5">
    <source>
        <dbReference type="PROSITE" id="PS50977"/>
    </source>
</evidence>
<keyword evidence="3" id="KW-0804">Transcription</keyword>
<dbReference type="STRING" id="1612308.SAMN05444581_1572"/>
<dbReference type="InterPro" id="IPR036271">
    <property type="entry name" value="Tet_transcr_reg_TetR-rel_C_sf"/>
</dbReference>
<accession>A0A1I4DDH6</accession>
<dbReference type="GO" id="GO:0000976">
    <property type="term" value="F:transcription cis-regulatory region binding"/>
    <property type="evidence" value="ECO:0007669"/>
    <property type="project" value="TreeGrafter"/>
</dbReference>
<name>A0A1I4DDH6_9HYPH</name>
<keyword evidence="1" id="KW-0805">Transcription regulation</keyword>
<gene>
    <name evidence="6" type="ORF">SAMN05444581_1572</name>
</gene>
<dbReference type="SUPFAM" id="SSF48498">
    <property type="entry name" value="Tetracyclin repressor-like, C-terminal domain"/>
    <property type="match status" value="1"/>
</dbReference>
<dbReference type="InterPro" id="IPR001647">
    <property type="entry name" value="HTH_TetR"/>
</dbReference>
<dbReference type="Proteomes" id="UP000198755">
    <property type="component" value="Unassembled WGS sequence"/>
</dbReference>
<evidence type="ECO:0000256" key="3">
    <source>
        <dbReference type="ARBA" id="ARBA00023163"/>
    </source>
</evidence>
<dbReference type="InterPro" id="IPR041478">
    <property type="entry name" value="TetR_C_27"/>
</dbReference>
<dbReference type="PANTHER" id="PTHR30055:SF151">
    <property type="entry name" value="TRANSCRIPTIONAL REGULATORY PROTEIN"/>
    <property type="match status" value="1"/>
</dbReference>
<keyword evidence="2 4" id="KW-0238">DNA-binding</keyword>
<evidence type="ECO:0000313" key="7">
    <source>
        <dbReference type="Proteomes" id="UP000198755"/>
    </source>
</evidence>
<dbReference type="SUPFAM" id="SSF46689">
    <property type="entry name" value="Homeodomain-like"/>
    <property type="match status" value="1"/>
</dbReference>
<evidence type="ECO:0000256" key="1">
    <source>
        <dbReference type="ARBA" id="ARBA00023015"/>
    </source>
</evidence>
<protein>
    <submittedName>
        <fullName evidence="6">DNA-binding transcriptional regulator, AcrR family</fullName>
    </submittedName>
</protein>
<dbReference type="InterPro" id="IPR050109">
    <property type="entry name" value="HTH-type_TetR-like_transc_reg"/>
</dbReference>
<evidence type="ECO:0000256" key="2">
    <source>
        <dbReference type="ARBA" id="ARBA00023125"/>
    </source>
</evidence>
<evidence type="ECO:0000256" key="4">
    <source>
        <dbReference type="PROSITE-ProRule" id="PRU00335"/>
    </source>
</evidence>
<feature type="domain" description="HTH tetR-type" evidence="5">
    <location>
        <begin position="9"/>
        <end position="69"/>
    </location>
</feature>
<dbReference type="InterPro" id="IPR009057">
    <property type="entry name" value="Homeodomain-like_sf"/>
</dbReference>
<dbReference type="Pfam" id="PF17935">
    <property type="entry name" value="TetR_C_27"/>
    <property type="match status" value="1"/>
</dbReference>
<dbReference type="Pfam" id="PF00440">
    <property type="entry name" value="TetR_N"/>
    <property type="match status" value="1"/>
</dbReference>
<dbReference type="AlphaFoldDB" id="A0A1I4DDH6"/>